<proteinExistence type="predicted"/>
<sequence>MENAFDHIIAQLPYSSPFLFVDGLTGLTSEYVEGYYQFRPESDFYRGHFKDAPVTPGVILTECCAQIGLVCLGLHLIENHIHAAKGVIAMTESQMEFLKPVYPGEKVRVRGEKIYFRFNKLKAKVRLYTADGTLACKGQIAGILNSTEG</sequence>
<name>A0ABT7WFJ3_9FLAO</name>
<dbReference type="PANTHER" id="PTHR30272:SF1">
    <property type="entry name" value="3-HYDROXYACYL-[ACYL-CARRIER-PROTEIN] DEHYDRATASE"/>
    <property type="match status" value="1"/>
</dbReference>
<dbReference type="PANTHER" id="PTHR30272">
    <property type="entry name" value="3-HYDROXYACYL-[ACYL-CARRIER-PROTEIN] DEHYDRATASE"/>
    <property type="match status" value="1"/>
</dbReference>
<dbReference type="RefSeq" id="WP_289725055.1">
    <property type="nucleotide sequence ID" value="NZ_JAUDUY010000004.1"/>
</dbReference>
<keyword evidence="1" id="KW-0456">Lyase</keyword>
<dbReference type="Proteomes" id="UP001174839">
    <property type="component" value="Unassembled WGS sequence"/>
</dbReference>
<accession>A0ABT7WFJ3</accession>
<dbReference type="InterPro" id="IPR029069">
    <property type="entry name" value="HotDog_dom_sf"/>
</dbReference>
<comment type="caution">
    <text evidence="2">The sequence shown here is derived from an EMBL/GenBank/DDBJ whole genome shotgun (WGS) entry which is preliminary data.</text>
</comment>
<dbReference type="Gene3D" id="3.10.129.10">
    <property type="entry name" value="Hotdog Thioesterase"/>
    <property type="match status" value="1"/>
</dbReference>
<reference evidence="2" key="1">
    <citation type="submission" date="2023-06" db="EMBL/GenBank/DDBJ databases">
        <title>Robiginitalea aurantiacus sp. nov. and Algoriphagus sediminis sp. nov., isolated from coastal sediment.</title>
        <authorList>
            <person name="Zhou Z.Y."/>
            <person name="An J."/>
            <person name="Jia Y.W."/>
            <person name="Du Z.J."/>
        </authorList>
    </citation>
    <scope>NUCLEOTIDE SEQUENCE</scope>
    <source>
        <strain evidence="2">M39</strain>
    </source>
</reference>
<dbReference type="CDD" id="cd00493">
    <property type="entry name" value="FabA_FabZ"/>
    <property type="match status" value="1"/>
</dbReference>
<dbReference type="Pfam" id="PF07977">
    <property type="entry name" value="FabA"/>
    <property type="match status" value="1"/>
</dbReference>
<dbReference type="InterPro" id="IPR013114">
    <property type="entry name" value="FabA_FabZ"/>
</dbReference>
<gene>
    <name evidence="2" type="ORF">QU605_09425</name>
</gene>
<protein>
    <submittedName>
        <fullName evidence="2">FabA/FabZ family ACP-dehydratase</fullName>
    </submittedName>
</protein>
<keyword evidence="3" id="KW-1185">Reference proteome</keyword>
<organism evidence="2 3">
    <name type="scientific">Robiginitalea aurantiaca</name>
    <dbReference type="NCBI Taxonomy" id="3056915"/>
    <lineage>
        <taxon>Bacteria</taxon>
        <taxon>Pseudomonadati</taxon>
        <taxon>Bacteroidota</taxon>
        <taxon>Flavobacteriia</taxon>
        <taxon>Flavobacteriales</taxon>
        <taxon>Flavobacteriaceae</taxon>
        <taxon>Robiginitalea</taxon>
    </lineage>
</organism>
<dbReference type="SUPFAM" id="SSF54637">
    <property type="entry name" value="Thioesterase/thiol ester dehydrase-isomerase"/>
    <property type="match status" value="1"/>
</dbReference>
<evidence type="ECO:0000256" key="1">
    <source>
        <dbReference type="ARBA" id="ARBA00023239"/>
    </source>
</evidence>
<dbReference type="EMBL" id="JAUDUY010000004">
    <property type="protein sequence ID" value="MDM9631690.1"/>
    <property type="molecule type" value="Genomic_DNA"/>
</dbReference>
<evidence type="ECO:0000313" key="2">
    <source>
        <dbReference type="EMBL" id="MDM9631690.1"/>
    </source>
</evidence>
<evidence type="ECO:0000313" key="3">
    <source>
        <dbReference type="Proteomes" id="UP001174839"/>
    </source>
</evidence>